<keyword evidence="3" id="KW-1185">Reference proteome</keyword>
<dbReference type="RefSeq" id="WP_420823605.1">
    <property type="nucleotide sequence ID" value="NZ_FZOD01000067.1"/>
</dbReference>
<evidence type="ECO:0000313" key="3">
    <source>
        <dbReference type="Proteomes" id="UP000198282"/>
    </source>
</evidence>
<feature type="domain" description="Integrase catalytic" evidence="1">
    <location>
        <begin position="5"/>
        <end position="24"/>
    </location>
</feature>
<name>A0A239NRN8_9ACTN</name>
<reference evidence="2 3" key="1">
    <citation type="submission" date="2017-06" db="EMBL/GenBank/DDBJ databases">
        <authorList>
            <person name="Kim H.J."/>
            <person name="Triplett B.A."/>
        </authorList>
    </citation>
    <scope>NUCLEOTIDE SEQUENCE [LARGE SCALE GENOMIC DNA]</scope>
    <source>
        <strain evidence="2 3">CGMCC 4.2132</strain>
    </source>
</reference>
<evidence type="ECO:0000313" key="2">
    <source>
        <dbReference type="EMBL" id="SNT57526.1"/>
    </source>
</evidence>
<dbReference type="AlphaFoldDB" id="A0A239NRN8"/>
<proteinExistence type="predicted"/>
<organism evidence="2 3">
    <name type="scientific">Streptosporangium subroseum</name>
    <dbReference type="NCBI Taxonomy" id="106412"/>
    <lineage>
        <taxon>Bacteria</taxon>
        <taxon>Bacillati</taxon>
        <taxon>Actinomycetota</taxon>
        <taxon>Actinomycetes</taxon>
        <taxon>Streptosporangiales</taxon>
        <taxon>Streptosporangiaceae</taxon>
        <taxon>Streptosporangium</taxon>
    </lineage>
</organism>
<evidence type="ECO:0000259" key="1">
    <source>
        <dbReference type="Pfam" id="PF13683"/>
    </source>
</evidence>
<dbReference type="InterPro" id="IPR001584">
    <property type="entry name" value="Integrase_cat-core"/>
</dbReference>
<dbReference type="GO" id="GO:0015074">
    <property type="term" value="P:DNA integration"/>
    <property type="evidence" value="ECO:0007669"/>
    <property type="project" value="InterPro"/>
</dbReference>
<dbReference type="EMBL" id="FZOD01000067">
    <property type="protein sequence ID" value="SNT57526.1"/>
    <property type="molecule type" value="Genomic_DNA"/>
</dbReference>
<dbReference type="Proteomes" id="UP000198282">
    <property type="component" value="Unassembled WGS sequence"/>
</dbReference>
<protein>
    <recommendedName>
        <fullName evidence="1">Integrase catalytic domain-containing protein</fullName>
    </recommendedName>
</protein>
<accession>A0A239NRN8</accession>
<gene>
    <name evidence="2" type="ORF">SAMN05216276_10677</name>
</gene>
<sequence length="38" mass="4517">MAVFKWITLYNTRRRHSSLNYLSPIDYERLAESVPFAA</sequence>
<dbReference type="Pfam" id="PF13683">
    <property type="entry name" value="rve_3"/>
    <property type="match status" value="1"/>
</dbReference>